<organism evidence="1 2">
    <name type="scientific">Enorma massiliensis</name>
    <dbReference type="NCBI Taxonomy" id="1472761"/>
    <lineage>
        <taxon>Bacteria</taxon>
        <taxon>Bacillati</taxon>
        <taxon>Actinomycetota</taxon>
        <taxon>Coriobacteriia</taxon>
        <taxon>Coriobacteriales</taxon>
        <taxon>Coriobacteriaceae</taxon>
        <taxon>Enorma</taxon>
    </lineage>
</organism>
<evidence type="ECO:0000313" key="2">
    <source>
        <dbReference type="Proteomes" id="UP000196560"/>
    </source>
</evidence>
<evidence type="ECO:0000313" key="1">
    <source>
        <dbReference type="EMBL" id="OUN44054.1"/>
    </source>
</evidence>
<reference evidence="2" key="1">
    <citation type="submission" date="2017-04" db="EMBL/GenBank/DDBJ databases">
        <title>Function of individual gut microbiota members based on whole genome sequencing of pure cultures obtained from chicken caecum.</title>
        <authorList>
            <person name="Medvecky M."/>
            <person name="Cejkova D."/>
            <person name="Polansky O."/>
            <person name="Karasova D."/>
            <person name="Kubasova T."/>
            <person name="Cizek A."/>
            <person name="Rychlik I."/>
        </authorList>
    </citation>
    <scope>NUCLEOTIDE SEQUENCE [LARGE SCALE GENOMIC DNA]</scope>
    <source>
        <strain evidence="2">An70</strain>
    </source>
</reference>
<dbReference type="AlphaFoldDB" id="A0A1Y3U5J6"/>
<dbReference type="InterPro" id="IPR032358">
    <property type="entry name" value="DUF4867"/>
</dbReference>
<protein>
    <submittedName>
        <fullName evidence="1">DUF4867 domain-containing protein</fullName>
    </submittedName>
</protein>
<dbReference type="Proteomes" id="UP000196560">
    <property type="component" value="Unassembled WGS sequence"/>
</dbReference>
<dbReference type="Pfam" id="PF16161">
    <property type="entry name" value="DUF4867"/>
    <property type="match status" value="1"/>
</dbReference>
<sequence>MLIESIYDESFRNYGRVWADVPAAFTEPVVHALAEYAPCPEDGTKYEASATALEELEVAPAFKGLLFGGRPTQLGWCCGHNTRLNALEYHRSSEFNLGANDFILLLAKRHQIEGMGVDATLDMSLVRAFRVPAGVLVEVFADTLHYAPCQTGDEGFRTLVALPQGTNGPLPELDSALANAGDAPLLWAADKWLIVHAESNKAAAGAHVGLLGESIDIEEDIA</sequence>
<dbReference type="STRING" id="1118060.GCA_000311845_01774"/>
<accession>A0A1Y3U5J6</accession>
<keyword evidence="2" id="KW-1185">Reference proteome</keyword>
<dbReference type="RefSeq" id="WP_087185811.1">
    <property type="nucleotide sequence ID" value="NZ_NFHO01000002.1"/>
</dbReference>
<dbReference type="EMBL" id="NFHO01000002">
    <property type="protein sequence ID" value="OUN44054.1"/>
    <property type="molecule type" value="Genomic_DNA"/>
</dbReference>
<proteinExistence type="predicted"/>
<name>A0A1Y3U5J6_9ACTN</name>
<dbReference type="eggNOG" id="ENOG5030XQX">
    <property type="taxonomic scope" value="Bacteria"/>
</dbReference>
<comment type="caution">
    <text evidence="1">The sequence shown here is derived from an EMBL/GenBank/DDBJ whole genome shotgun (WGS) entry which is preliminary data.</text>
</comment>
<gene>
    <name evidence="1" type="ORF">B5G21_01880</name>
</gene>